<dbReference type="PANTHER" id="PTHR43798:SF33">
    <property type="entry name" value="HYDROLASE, PUTATIVE (AFU_ORTHOLOGUE AFUA_2G14860)-RELATED"/>
    <property type="match status" value="1"/>
</dbReference>
<dbReference type="PRINTS" id="PR00412">
    <property type="entry name" value="EPOXHYDRLASE"/>
</dbReference>
<keyword evidence="2" id="KW-0378">Hydrolase</keyword>
<gene>
    <name evidence="2" type="ORF">DW322_15360</name>
</gene>
<dbReference type="EMBL" id="QRCM01000001">
    <property type="protein sequence ID" value="TXG91335.1"/>
    <property type="molecule type" value="Genomic_DNA"/>
</dbReference>
<comment type="caution">
    <text evidence="2">The sequence shown here is derived from an EMBL/GenBank/DDBJ whole genome shotgun (WGS) entry which is preliminary data.</text>
</comment>
<dbReference type="InterPro" id="IPR000639">
    <property type="entry name" value="Epox_hydrolase-like"/>
</dbReference>
<evidence type="ECO:0000313" key="2">
    <source>
        <dbReference type="EMBL" id="TXG91335.1"/>
    </source>
</evidence>
<dbReference type="RefSeq" id="WP_010836164.1">
    <property type="nucleotide sequence ID" value="NZ_QRCM01000001.1"/>
</dbReference>
<reference evidence="2 3" key="1">
    <citation type="submission" date="2018-07" db="EMBL/GenBank/DDBJ databases">
        <title>Genome sequence of Rhodococcus rhodnii ATCC 35071 from Rhodnius prolixus.</title>
        <authorList>
            <person name="Patel V."/>
            <person name="Vogel K.J."/>
        </authorList>
    </citation>
    <scope>NUCLEOTIDE SEQUENCE [LARGE SCALE GENOMIC DNA]</scope>
    <source>
        <strain evidence="2 3">ATCC 35071</strain>
    </source>
</reference>
<sequence length="310" mass="33798">MSALPVADALPYPTPIGHRVTTATTTEVELRRHRVPTTLGEIAVAEVPGDGPTLVMLHGGGPGASGVSNYHQNLAALSQHFRILLPDQPGFGESYRPTEADLDERSITAITVDALAQALDALGVGTFHLLGNSLGGAAAIAFAQTHRDRVSGLVLMAPGGGWLPFGPTPTEGQKEMFKYFNGGGPSEKKMASFIRTMVFDHKQFGADVVRARYEASLDESHIAFYHLYNAAFAKRHGMDPLWKDLHRITAPTLLLWGRDDRTITLEGAQIMLKQIPDVQMHVFGRCGHWVQLERSAEFERHVTDFLGNLA</sequence>
<proteinExistence type="predicted"/>
<feature type="domain" description="AB hydrolase-1" evidence="1">
    <location>
        <begin position="52"/>
        <end position="294"/>
    </location>
</feature>
<dbReference type="Proteomes" id="UP000471120">
    <property type="component" value="Unassembled WGS sequence"/>
</dbReference>
<evidence type="ECO:0000313" key="3">
    <source>
        <dbReference type="Proteomes" id="UP000471120"/>
    </source>
</evidence>
<evidence type="ECO:0000259" key="1">
    <source>
        <dbReference type="Pfam" id="PF00561"/>
    </source>
</evidence>
<dbReference type="Gene3D" id="3.40.50.1820">
    <property type="entry name" value="alpha/beta hydrolase"/>
    <property type="match status" value="1"/>
</dbReference>
<accession>A0A6P2CFJ8</accession>
<dbReference type="InterPro" id="IPR000073">
    <property type="entry name" value="AB_hydrolase_1"/>
</dbReference>
<dbReference type="GO" id="GO:0016020">
    <property type="term" value="C:membrane"/>
    <property type="evidence" value="ECO:0007669"/>
    <property type="project" value="TreeGrafter"/>
</dbReference>
<organism evidence="2 3">
    <name type="scientific">Rhodococcus rhodnii</name>
    <dbReference type="NCBI Taxonomy" id="38312"/>
    <lineage>
        <taxon>Bacteria</taxon>
        <taxon>Bacillati</taxon>
        <taxon>Actinomycetota</taxon>
        <taxon>Actinomycetes</taxon>
        <taxon>Mycobacteriales</taxon>
        <taxon>Nocardiaceae</taxon>
        <taxon>Rhodococcus</taxon>
    </lineage>
</organism>
<name>A0A6P2CFJ8_9NOCA</name>
<dbReference type="PRINTS" id="PR00111">
    <property type="entry name" value="ABHYDROLASE"/>
</dbReference>
<dbReference type="GO" id="GO:0016787">
    <property type="term" value="F:hydrolase activity"/>
    <property type="evidence" value="ECO:0007669"/>
    <property type="project" value="UniProtKB-KW"/>
</dbReference>
<dbReference type="InterPro" id="IPR029058">
    <property type="entry name" value="AB_hydrolase_fold"/>
</dbReference>
<dbReference type="Pfam" id="PF00561">
    <property type="entry name" value="Abhydrolase_1"/>
    <property type="match status" value="1"/>
</dbReference>
<protein>
    <submittedName>
        <fullName evidence="2">Alpha/beta fold hydrolase</fullName>
    </submittedName>
</protein>
<dbReference type="InterPro" id="IPR050266">
    <property type="entry name" value="AB_hydrolase_sf"/>
</dbReference>
<dbReference type="PANTHER" id="PTHR43798">
    <property type="entry name" value="MONOACYLGLYCEROL LIPASE"/>
    <property type="match status" value="1"/>
</dbReference>
<dbReference type="SUPFAM" id="SSF53474">
    <property type="entry name" value="alpha/beta-Hydrolases"/>
    <property type="match status" value="1"/>
</dbReference>
<dbReference type="AlphaFoldDB" id="A0A6P2CFJ8"/>